<evidence type="ECO:0008006" key="5">
    <source>
        <dbReference type="Google" id="ProtNLM"/>
    </source>
</evidence>
<dbReference type="Proteomes" id="UP001267878">
    <property type="component" value="Unassembled WGS sequence"/>
</dbReference>
<name>A0ABU1VQQ4_9GAMM</name>
<evidence type="ECO:0000256" key="2">
    <source>
        <dbReference type="SAM" id="SignalP"/>
    </source>
</evidence>
<dbReference type="EMBL" id="JAVDVW010000002">
    <property type="protein sequence ID" value="MDR7099819.1"/>
    <property type="molecule type" value="Genomic_DNA"/>
</dbReference>
<feature type="region of interest" description="Disordered" evidence="1">
    <location>
        <begin position="155"/>
        <end position="196"/>
    </location>
</feature>
<evidence type="ECO:0000313" key="4">
    <source>
        <dbReference type="Proteomes" id="UP001267878"/>
    </source>
</evidence>
<feature type="chain" id="PRO_5046117589" description="YbjN domain-containing protein" evidence="2">
    <location>
        <begin position="23"/>
        <end position="196"/>
    </location>
</feature>
<accession>A0ABU1VQQ4</accession>
<keyword evidence="4" id="KW-1185">Reference proteome</keyword>
<dbReference type="InterPro" id="IPR019660">
    <property type="entry name" value="Put_sensory_transdc_reg_YbjN"/>
</dbReference>
<proteinExistence type="predicted"/>
<evidence type="ECO:0000313" key="3">
    <source>
        <dbReference type="EMBL" id="MDR7099819.1"/>
    </source>
</evidence>
<reference evidence="3 4" key="1">
    <citation type="submission" date="2023-07" db="EMBL/GenBank/DDBJ databases">
        <title>Sorghum-associated microbial communities from plants grown in Nebraska, USA.</title>
        <authorList>
            <person name="Schachtman D."/>
        </authorList>
    </citation>
    <scope>NUCLEOTIDE SEQUENCE [LARGE SCALE GENOMIC DNA]</scope>
    <source>
        <strain evidence="3 4">BE187</strain>
    </source>
</reference>
<comment type="caution">
    <text evidence="3">The sequence shown here is derived from an EMBL/GenBank/DDBJ whole genome shotgun (WGS) entry which is preliminary data.</text>
</comment>
<sequence length="196" mass="21345">MKAQIRTAVLAALVATSWTAPAAQPARGVTAAEVARILQDAGYGAKIGKAGDGGPRIDSSMAGADVVIDFYDCEADRCGSLRFTTALDLEHGSTWQAINEFNSEYRYASAYLDDAMDPFIEYDFEVVNTDQKAYIRSPSNYGWRCWAISSRPLTATAPTRRSRRASTRQPAQGGLEPAYGCPRKRAREGAAPRRGR</sequence>
<dbReference type="Pfam" id="PF10722">
    <property type="entry name" value="YbjN"/>
    <property type="match status" value="1"/>
</dbReference>
<feature type="signal peptide" evidence="2">
    <location>
        <begin position="1"/>
        <end position="22"/>
    </location>
</feature>
<evidence type="ECO:0000256" key="1">
    <source>
        <dbReference type="SAM" id="MobiDB-lite"/>
    </source>
</evidence>
<dbReference type="RefSeq" id="WP_310054252.1">
    <property type="nucleotide sequence ID" value="NZ_JAVDVW010000002.1"/>
</dbReference>
<feature type="compositionally biased region" description="Basic and acidic residues" evidence="1">
    <location>
        <begin position="187"/>
        <end position="196"/>
    </location>
</feature>
<gene>
    <name evidence="3" type="ORF">J2X04_002200</name>
</gene>
<protein>
    <recommendedName>
        <fullName evidence="5">YbjN domain-containing protein</fullName>
    </recommendedName>
</protein>
<organism evidence="3 4">
    <name type="scientific">Agrilutibacter niabensis</name>
    <dbReference type="NCBI Taxonomy" id="380628"/>
    <lineage>
        <taxon>Bacteria</taxon>
        <taxon>Pseudomonadati</taxon>
        <taxon>Pseudomonadota</taxon>
        <taxon>Gammaproteobacteria</taxon>
        <taxon>Lysobacterales</taxon>
        <taxon>Lysobacteraceae</taxon>
        <taxon>Agrilutibacter</taxon>
    </lineage>
</organism>
<keyword evidence="2" id="KW-0732">Signal</keyword>